<keyword evidence="14 17" id="KW-0234">DNA repair</keyword>
<organism evidence="20 21">
    <name type="scientific">Acanthosepion pharaonis</name>
    <name type="common">Pharaoh cuttlefish</name>
    <name type="synonym">Sepia pharaonis</name>
    <dbReference type="NCBI Taxonomy" id="158019"/>
    <lineage>
        <taxon>Eukaryota</taxon>
        <taxon>Metazoa</taxon>
        <taxon>Spiralia</taxon>
        <taxon>Lophotrochozoa</taxon>
        <taxon>Mollusca</taxon>
        <taxon>Cephalopoda</taxon>
        <taxon>Coleoidea</taxon>
        <taxon>Decapodiformes</taxon>
        <taxon>Sepiida</taxon>
        <taxon>Sepiina</taxon>
        <taxon>Sepiidae</taxon>
        <taxon>Acanthosepion</taxon>
    </lineage>
</organism>
<dbReference type="GO" id="GO:0006310">
    <property type="term" value="P:DNA recombination"/>
    <property type="evidence" value="ECO:0007669"/>
    <property type="project" value="TreeGrafter"/>
</dbReference>
<evidence type="ECO:0000259" key="18">
    <source>
        <dbReference type="SMART" id="SM00484"/>
    </source>
</evidence>
<protein>
    <recommendedName>
        <fullName evidence="3 17">Exonuclease 1</fullName>
        <ecNumber evidence="17">3.1.-.-</ecNumber>
    </recommendedName>
</protein>
<dbReference type="InterPro" id="IPR008918">
    <property type="entry name" value="HhH2"/>
</dbReference>
<reference evidence="20" key="1">
    <citation type="submission" date="2021-01" db="EMBL/GenBank/DDBJ databases">
        <authorList>
            <person name="Li R."/>
            <person name="Bekaert M."/>
        </authorList>
    </citation>
    <scope>NUCLEOTIDE SEQUENCE</scope>
    <source>
        <strain evidence="20">Farmed</strain>
    </source>
</reference>
<dbReference type="SUPFAM" id="SSF47807">
    <property type="entry name" value="5' to 3' exonuclease, C-terminal subdomain"/>
    <property type="match status" value="1"/>
</dbReference>
<evidence type="ECO:0000256" key="15">
    <source>
        <dbReference type="ARBA" id="ARBA00023242"/>
    </source>
</evidence>
<keyword evidence="4 17" id="KW-0540">Nuclease</keyword>
<comment type="caution">
    <text evidence="20">The sequence shown here is derived from an EMBL/GenBank/DDBJ whole genome shotgun (WGS) entry which is preliminary data.</text>
</comment>
<keyword evidence="9 17" id="KW-0378">Hydrolase</keyword>
<evidence type="ECO:0000313" key="20">
    <source>
        <dbReference type="EMBL" id="CAE1304225.1"/>
    </source>
</evidence>
<dbReference type="CDD" id="cd09857">
    <property type="entry name" value="PIN_EXO1"/>
    <property type="match status" value="1"/>
</dbReference>
<sequence>MGINGLLPFLKKIHSPVNISQFAGCTVAIDAYCWLHKGAFSCAEKLALGEPTDQYIYYCLKYVNYLLEKGLKPILVFDGCHLPSKKDVETSRRERREVYRKKAAQFLREGQRAEARECLQRCIDVTSEMARKLIEACRKKGVDCIVAPYEADAQLAYLSKSGIAQLIVTEDSDLLLFGCDKIIFKMDFFGNGVLIESDRLNEVLAFQDGRYTFDKFRQMCILSGCDYLPSLPGIGLATACKAFKIARQADLRQFLRKLPIYLKKSFAVPDDYIDAFICAENTFLYQLVFDPLNRRLAPLNPYPENVSAADFEYAGPYLPNSKALNIALGNIDLYTKEKVANFNPDTDMFAGKKKKSLSFFAEINQSQKFCGLSV</sequence>
<dbReference type="InterPro" id="IPR029060">
    <property type="entry name" value="PIN-like_dom_sf"/>
</dbReference>
<dbReference type="GO" id="GO:0035312">
    <property type="term" value="F:5'-3' DNA exonuclease activity"/>
    <property type="evidence" value="ECO:0007669"/>
    <property type="project" value="UniProtKB-UniRule"/>
</dbReference>
<dbReference type="InterPro" id="IPR044752">
    <property type="entry name" value="PIN-like_EXO1"/>
</dbReference>
<dbReference type="CDD" id="cd09908">
    <property type="entry name" value="H3TH_EXO1"/>
    <property type="match status" value="1"/>
</dbReference>
<dbReference type="SMART" id="SM00485">
    <property type="entry name" value="XPGN"/>
    <property type="match status" value="1"/>
</dbReference>
<dbReference type="Pfam" id="PF00752">
    <property type="entry name" value="XPG_N"/>
    <property type="match status" value="1"/>
</dbReference>
<dbReference type="GO" id="GO:0046872">
    <property type="term" value="F:metal ion binding"/>
    <property type="evidence" value="ECO:0007669"/>
    <property type="project" value="UniProtKB-UniRule"/>
</dbReference>
<evidence type="ECO:0000256" key="4">
    <source>
        <dbReference type="ARBA" id="ARBA00022722"/>
    </source>
</evidence>
<dbReference type="PANTHER" id="PTHR11081:SF8">
    <property type="entry name" value="EXONUCLEASE 1"/>
    <property type="match status" value="1"/>
</dbReference>
<comment type="similarity">
    <text evidence="2 17">Belongs to the XPG/RAD2 endonuclease family. EXO1 subfamily.</text>
</comment>
<evidence type="ECO:0000256" key="17">
    <source>
        <dbReference type="RuleBase" id="RU910737"/>
    </source>
</evidence>
<dbReference type="FunFam" id="1.10.150.20:FF:000011">
    <property type="entry name" value="exonuclease 1"/>
    <property type="match status" value="1"/>
</dbReference>
<keyword evidence="6" id="KW-0255">Endonuclease</keyword>
<evidence type="ECO:0000256" key="14">
    <source>
        <dbReference type="ARBA" id="ARBA00023204"/>
    </source>
</evidence>
<evidence type="ECO:0000259" key="19">
    <source>
        <dbReference type="SMART" id="SM00485"/>
    </source>
</evidence>
<keyword evidence="12 17" id="KW-0267">Excision nuclease</keyword>
<comment type="function">
    <text evidence="16">5'-&gt;3' double-stranded DNA exonuclease which may also contain a cryptic 3'-&gt;5' double-stranded DNA exonuclease activity. Also exhibits endonuclease activity against 5'-overhanging flap structures similar to those generated by displacement synthesis when DNA polymerase encounters the 5'-end of a downstream Okazaki fragment. Required for DNA mismatch repair (MMR).</text>
</comment>
<keyword evidence="5 17" id="KW-0479">Metal-binding</keyword>
<dbReference type="PRINTS" id="PR00853">
    <property type="entry name" value="XPGRADSUPER"/>
</dbReference>
<dbReference type="InterPro" id="IPR019974">
    <property type="entry name" value="XPG_CS"/>
</dbReference>
<keyword evidence="7 17" id="KW-0227">DNA damage</keyword>
<keyword evidence="11 17" id="KW-0460">Magnesium</keyword>
<gene>
    <name evidence="20" type="ORF">SPHA_56892</name>
</gene>
<comment type="cofactor">
    <cofactor evidence="17">
        <name>Mg(2+)</name>
        <dbReference type="ChEBI" id="CHEBI:18420"/>
    </cofactor>
    <text evidence="17">Binds 2 magnesium ions per subunit. They probably participate in the reaction catalyzed by the enzyme. May bind an additional third magnesium ion after substrate binding.</text>
</comment>
<evidence type="ECO:0000256" key="5">
    <source>
        <dbReference type="ARBA" id="ARBA00022723"/>
    </source>
</evidence>
<evidence type="ECO:0000256" key="9">
    <source>
        <dbReference type="ARBA" id="ARBA00022801"/>
    </source>
</evidence>
<dbReference type="InterPro" id="IPR006086">
    <property type="entry name" value="XPG-I_dom"/>
</dbReference>
<evidence type="ECO:0000256" key="7">
    <source>
        <dbReference type="ARBA" id="ARBA00022763"/>
    </source>
</evidence>
<dbReference type="InterPro" id="IPR006085">
    <property type="entry name" value="XPG_DNA_repair_N"/>
</dbReference>
<evidence type="ECO:0000256" key="3">
    <source>
        <dbReference type="ARBA" id="ARBA00020324"/>
    </source>
</evidence>
<dbReference type="SMART" id="SM00484">
    <property type="entry name" value="XPGI"/>
    <property type="match status" value="1"/>
</dbReference>
<feature type="domain" description="XPG-I" evidence="18">
    <location>
        <begin position="138"/>
        <end position="209"/>
    </location>
</feature>
<dbReference type="EMBL" id="CAHIKZ030003794">
    <property type="protein sequence ID" value="CAE1304225.1"/>
    <property type="molecule type" value="Genomic_DNA"/>
</dbReference>
<keyword evidence="15 17" id="KW-0539">Nucleus</keyword>
<evidence type="ECO:0000256" key="13">
    <source>
        <dbReference type="ARBA" id="ARBA00023125"/>
    </source>
</evidence>
<evidence type="ECO:0000256" key="12">
    <source>
        <dbReference type="ARBA" id="ARBA00022881"/>
    </source>
</evidence>
<dbReference type="Proteomes" id="UP000597762">
    <property type="component" value="Unassembled WGS sequence"/>
</dbReference>
<dbReference type="PANTHER" id="PTHR11081">
    <property type="entry name" value="FLAP ENDONUCLEASE FAMILY MEMBER"/>
    <property type="match status" value="1"/>
</dbReference>
<name>A0A812DI79_ACAPH</name>
<evidence type="ECO:0000313" key="21">
    <source>
        <dbReference type="Proteomes" id="UP000597762"/>
    </source>
</evidence>
<evidence type="ECO:0000256" key="11">
    <source>
        <dbReference type="ARBA" id="ARBA00022842"/>
    </source>
</evidence>
<dbReference type="OrthoDB" id="26491at2759"/>
<dbReference type="PROSITE" id="PS00842">
    <property type="entry name" value="XPG_2"/>
    <property type="match status" value="1"/>
</dbReference>
<dbReference type="SUPFAM" id="SSF88723">
    <property type="entry name" value="PIN domain-like"/>
    <property type="match status" value="1"/>
</dbReference>
<dbReference type="GO" id="GO:0003677">
    <property type="term" value="F:DNA binding"/>
    <property type="evidence" value="ECO:0007669"/>
    <property type="project" value="UniProtKB-UniRule"/>
</dbReference>
<keyword evidence="21" id="KW-1185">Reference proteome</keyword>
<dbReference type="AlphaFoldDB" id="A0A812DI79"/>
<evidence type="ECO:0000256" key="8">
    <source>
        <dbReference type="ARBA" id="ARBA00022769"/>
    </source>
</evidence>
<dbReference type="GO" id="GO:0005634">
    <property type="term" value="C:nucleus"/>
    <property type="evidence" value="ECO:0007669"/>
    <property type="project" value="UniProtKB-SubCell"/>
</dbReference>
<accession>A0A812DI79</accession>
<evidence type="ECO:0000256" key="6">
    <source>
        <dbReference type="ARBA" id="ARBA00022759"/>
    </source>
</evidence>
<dbReference type="InterPro" id="IPR036279">
    <property type="entry name" value="5-3_exonuclease_C_sf"/>
</dbReference>
<keyword evidence="10 17" id="KW-0269">Exonuclease</keyword>
<dbReference type="SMART" id="SM00279">
    <property type="entry name" value="HhH2"/>
    <property type="match status" value="1"/>
</dbReference>
<keyword evidence="13 17" id="KW-0238">DNA-binding</keyword>
<comment type="function">
    <text evidence="17">5'-&gt;3' double-stranded DNA exonuclease which may also possess a cryptic 3'-&gt;5' double-stranded DNA exonuclease activity. Functions in DNA mismatch repair.</text>
</comment>
<proteinExistence type="inferred from homology"/>
<feature type="domain" description="XPG N-terminal" evidence="19">
    <location>
        <begin position="1"/>
        <end position="99"/>
    </location>
</feature>
<evidence type="ECO:0000256" key="16">
    <source>
        <dbReference type="ARBA" id="ARBA00055562"/>
    </source>
</evidence>
<evidence type="ECO:0000256" key="10">
    <source>
        <dbReference type="ARBA" id="ARBA00022839"/>
    </source>
</evidence>
<evidence type="ECO:0000256" key="2">
    <source>
        <dbReference type="ARBA" id="ARBA00010563"/>
    </source>
</evidence>
<keyword evidence="8 17" id="KW-0228">DNA excision</keyword>
<dbReference type="FunFam" id="3.40.50.1010:FF:000096">
    <property type="entry name" value="Exonuclease 1"/>
    <property type="match status" value="1"/>
</dbReference>
<evidence type="ECO:0000256" key="1">
    <source>
        <dbReference type="ARBA" id="ARBA00004123"/>
    </source>
</evidence>
<dbReference type="Pfam" id="PF00867">
    <property type="entry name" value="XPG_I"/>
    <property type="match status" value="1"/>
</dbReference>
<dbReference type="Gene3D" id="1.10.150.20">
    <property type="entry name" value="5' to 3' exonuclease, C-terminal subdomain"/>
    <property type="match status" value="1"/>
</dbReference>
<dbReference type="GO" id="GO:0006298">
    <property type="term" value="P:mismatch repair"/>
    <property type="evidence" value="ECO:0007669"/>
    <property type="project" value="TreeGrafter"/>
</dbReference>
<dbReference type="InterPro" id="IPR037315">
    <property type="entry name" value="EXO1_H3TH"/>
</dbReference>
<dbReference type="EC" id="3.1.-.-" evidence="17"/>
<comment type="subcellular location">
    <subcellularLocation>
        <location evidence="1 17">Nucleus</location>
    </subcellularLocation>
</comment>
<dbReference type="InterPro" id="IPR006084">
    <property type="entry name" value="XPG/Rad2"/>
</dbReference>
<dbReference type="PROSITE" id="PS00841">
    <property type="entry name" value="XPG_1"/>
    <property type="match status" value="1"/>
</dbReference>
<dbReference type="Gene3D" id="3.40.50.1010">
    <property type="entry name" value="5'-nuclease"/>
    <property type="match status" value="1"/>
</dbReference>
<dbReference type="GO" id="GO:0017108">
    <property type="term" value="F:5'-flap endonuclease activity"/>
    <property type="evidence" value="ECO:0007669"/>
    <property type="project" value="TreeGrafter"/>
</dbReference>